<dbReference type="PROSITE" id="PS50122">
    <property type="entry name" value="CHEB"/>
    <property type="match status" value="1"/>
</dbReference>
<evidence type="ECO:0000256" key="6">
    <source>
        <dbReference type="PROSITE-ProRule" id="PRU00050"/>
    </source>
</evidence>
<dbReference type="GO" id="GO:0032259">
    <property type="term" value="P:methylation"/>
    <property type="evidence" value="ECO:0007669"/>
    <property type="project" value="UniProtKB-KW"/>
</dbReference>
<dbReference type="PANTHER" id="PTHR42872">
    <property type="entry name" value="PROTEIN-GLUTAMATE METHYLESTERASE/PROTEIN-GLUTAMINE GLUTAMINASE"/>
    <property type="match status" value="1"/>
</dbReference>
<evidence type="ECO:0000313" key="10">
    <source>
        <dbReference type="EMBL" id="MDN3711399.1"/>
    </source>
</evidence>
<feature type="active site" evidence="6">
    <location>
        <position position="270"/>
    </location>
</feature>
<dbReference type="Gene3D" id="3.40.50.2300">
    <property type="match status" value="1"/>
</dbReference>
<dbReference type="GO" id="GO:0008168">
    <property type="term" value="F:methyltransferase activity"/>
    <property type="evidence" value="ECO:0007669"/>
    <property type="project" value="UniProtKB-KW"/>
</dbReference>
<protein>
    <recommendedName>
        <fullName evidence="4">protein-glutamate methylesterase</fullName>
        <ecNumber evidence="4">3.1.1.61</ecNumber>
    </recommendedName>
</protein>
<feature type="domain" description="CheB-type methylesterase" evidence="9">
    <location>
        <begin position="137"/>
        <end position="300"/>
    </location>
</feature>
<dbReference type="CDD" id="cd16432">
    <property type="entry name" value="CheB_Rec"/>
    <property type="match status" value="1"/>
</dbReference>
<dbReference type="EMBL" id="JAUFRC010000001">
    <property type="protein sequence ID" value="MDN3711399.1"/>
    <property type="molecule type" value="Genomic_DNA"/>
</dbReference>
<dbReference type="CDD" id="cd17541">
    <property type="entry name" value="REC_CheB-like"/>
    <property type="match status" value="1"/>
</dbReference>
<keyword evidence="3 6" id="KW-0378">Hydrolase</keyword>
<dbReference type="InterPro" id="IPR000673">
    <property type="entry name" value="Sig_transdc_resp-reg_Me-estase"/>
</dbReference>
<dbReference type="Gene3D" id="3.40.50.180">
    <property type="entry name" value="Methylesterase CheB, C-terminal domain"/>
    <property type="match status" value="1"/>
</dbReference>
<dbReference type="GO" id="GO:0008984">
    <property type="term" value="F:protein-glutamate methylesterase activity"/>
    <property type="evidence" value="ECO:0007669"/>
    <property type="project" value="UniProtKB-EC"/>
</dbReference>
<keyword evidence="10" id="KW-0489">Methyltransferase</keyword>
<keyword evidence="2 6" id="KW-0145">Chemotaxis</keyword>
<comment type="caution">
    <text evidence="10">The sequence shown here is derived from an EMBL/GenBank/DDBJ whole genome shotgun (WGS) entry which is preliminary data.</text>
</comment>
<keyword evidence="7" id="KW-0597">Phosphoprotein</keyword>
<dbReference type="InterPro" id="IPR035909">
    <property type="entry name" value="CheB_C"/>
</dbReference>
<evidence type="ECO:0000313" key="11">
    <source>
        <dbReference type="Proteomes" id="UP001243846"/>
    </source>
</evidence>
<evidence type="ECO:0000256" key="4">
    <source>
        <dbReference type="ARBA" id="ARBA00039140"/>
    </source>
</evidence>
<comment type="catalytic activity">
    <reaction evidence="5">
        <text>[protein]-L-glutamate 5-O-methyl ester + H2O = L-glutamyl-[protein] + methanol + H(+)</text>
        <dbReference type="Rhea" id="RHEA:23236"/>
        <dbReference type="Rhea" id="RHEA-COMP:10208"/>
        <dbReference type="Rhea" id="RHEA-COMP:10311"/>
        <dbReference type="ChEBI" id="CHEBI:15377"/>
        <dbReference type="ChEBI" id="CHEBI:15378"/>
        <dbReference type="ChEBI" id="CHEBI:17790"/>
        <dbReference type="ChEBI" id="CHEBI:29973"/>
        <dbReference type="ChEBI" id="CHEBI:82795"/>
        <dbReference type="EC" id="3.1.1.61"/>
    </reaction>
</comment>
<organism evidence="10 11">
    <name type="scientific">Paracoccus cavernae</name>
    <dbReference type="NCBI Taxonomy" id="1571207"/>
    <lineage>
        <taxon>Bacteria</taxon>
        <taxon>Pseudomonadati</taxon>
        <taxon>Pseudomonadota</taxon>
        <taxon>Alphaproteobacteria</taxon>
        <taxon>Rhodobacterales</taxon>
        <taxon>Paracoccaceae</taxon>
        <taxon>Paracoccus</taxon>
    </lineage>
</organism>
<accession>A0ABT8D839</accession>
<feature type="active site" evidence="6">
    <location>
        <position position="148"/>
    </location>
</feature>
<keyword evidence="11" id="KW-1185">Reference proteome</keyword>
<gene>
    <name evidence="10" type="primary">cheB</name>
    <name evidence="10" type="ORF">QWZ10_05470</name>
</gene>
<dbReference type="Pfam" id="PF01339">
    <property type="entry name" value="CheB_methylest"/>
    <property type="match status" value="1"/>
</dbReference>
<dbReference type="PANTHER" id="PTHR42872:SF6">
    <property type="entry name" value="PROTEIN-GLUTAMATE METHYLESTERASE_PROTEIN-GLUTAMINE GLUTAMINASE"/>
    <property type="match status" value="1"/>
</dbReference>
<dbReference type="SUPFAM" id="SSF52738">
    <property type="entry name" value="Methylesterase CheB, C-terminal domain"/>
    <property type="match status" value="1"/>
</dbReference>
<evidence type="ECO:0000256" key="3">
    <source>
        <dbReference type="ARBA" id="ARBA00022801"/>
    </source>
</evidence>
<dbReference type="InterPro" id="IPR011006">
    <property type="entry name" value="CheY-like_superfamily"/>
</dbReference>
<evidence type="ECO:0000259" key="8">
    <source>
        <dbReference type="PROSITE" id="PS50110"/>
    </source>
</evidence>
<proteinExistence type="predicted"/>
<sequence>MRRLIRLALSSDPRIEVVGEARDAVQAKEKIKELRPDVMTLDVEMPGVSGLQLLADLMTTTPMPVIMVSTETHRGSAAAVEALAIGAIDCLGKPTDAGKAEAFSALADMVVVASHARVTKRAPESLPTRSLSQDSFIWNGRYALIGSSTGGIEALERILNDFPKNCPPTVVVQHMPESFLANFAQRLNGKLLPTVQLATTGAPLLPGNIYLAPGGNTHLTISGQRNSPVCQLIEGEKRSGHRPSIDHLFDSASFLGDYAVSVILTGMGRDGADGMLRMRKTGSTCFAQDKDSSVVWGCPRPHMTTAPPSAWWPWEKWGE</sequence>
<evidence type="ECO:0000259" key="9">
    <source>
        <dbReference type="PROSITE" id="PS50122"/>
    </source>
</evidence>
<dbReference type="SUPFAM" id="SSF52172">
    <property type="entry name" value="CheY-like"/>
    <property type="match status" value="1"/>
</dbReference>
<dbReference type="NCBIfam" id="NF001965">
    <property type="entry name" value="PRK00742.1"/>
    <property type="match status" value="1"/>
</dbReference>
<evidence type="ECO:0000256" key="7">
    <source>
        <dbReference type="PROSITE-ProRule" id="PRU00169"/>
    </source>
</evidence>
<feature type="modified residue" description="4-aspartylphosphate" evidence="7">
    <location>
        <position position="42"/>
    </location>
</feature>
<dbReference type="PIRSF" id="PIRSF000876">
    <property type="entry name" value="RR_chemtxs_CheB"/>
    <property type="match status" value="1"/>
</dbReference>
<dbReference type="Pfam" id="PF00072">
    <property type="entry name" value="Response_reg"/>
    <property type="match status" value="1"/>
</dbReference>
<dbReference type="EC" id="3.1.1.61" evidence="4"/>
<name>A0ABT8D839_9RHOB</name>
<keyword evidence="10" id="KW-0808">Transferase</keyword>
<dbReference type="SMART" id="SM00448">
    <property type="entry name" value="REC"/>
    <property type="match status" value="1"/>
</dbReference>
<evidence type="ECO:0000256" key="1">
    <source>
        <dbReference type="ARBA" id="ARBA00022490"/>
    </source>
</evidence>
<feature type="active site" evidence="6">
    <location>
        <position position="174"/>
    </location>
</feature>
<keyword evidence="1" id="KW-0963">Cytoplasm</keyword>
<dbReference type="Proteomes" id="UP001243846">
    <property type="component" value="Unassembled WGS sequence"/>
</dbReference>
<evidence type="ECO:0000256" key="5">
    <source>
        <dbReference type="ARBA" id="ARBA00048267"/>
    </source>
</evidence>
<feature type="domain" description="Response regulatory" evidence="8">
    <location>
        <begin position="1"/>
        <end position="108"/>
    </location>
</feature>
<reference evidence="11" key="1">
    <citation type="journal article" date="2019" name="Int. J. Syst. Evol. Microbiol.">
        <title>The Global Catalogue of Microorganisms (GCM) 10K type strain sequencing project: providing services to taxonomists for standard genome sequencing and annotation.</title>
        <authorList>
            <consortium name="The Broad Institute Genomics Platform"/>
            <consortium name="The Broad Institute Genome Sequencing Center for Infectious Disease"/>
            <person name="Wu L."/>
            <person name="Ma J."/>
        </authorList>
    </citation>
    <scope>NUCLEOTIDE SEQUENCE [LARGE SCALE GENOMIC DNA]</scope>
    <source>
        <strain evidence="11">CECT 8482</strain>
    </source>
</reference>
<evidence type="ECO:0000256" key="2">
    <source>
        <dbReference type="ARBA" id="ARBA00022500"/>
    </source>
</evidence>
<dbReference type="InterPro" id="IPR001789">
    <property type="entry name" value="Sig_transdc_resp-reg_receiver"/>
</dbReference>
<dbReference type="InterPro" id="IPR008248">
    <property type="entry name" value="CheB-like"/>
</dbReference>
<dbReference type="PROSITE" id="PS50110">
    <property type="entry name" value="RESPONSE_REGULATORY"/>
    <property type="match status" value="1"/>
</dbReference>